<feature type="transmembrane region" description="Helical" evidence="6">
    <location>
        <begin position="289"/>
        <end position="309"/>
    </location>
</feature>
<evidence type="ECO:0000313" key="8">
    <source>
        <dbReference type="EMBL" id="MFC4394943.1"/>
    </source>
</evidence>
<dbReference type="Pfam" id="PF00482">
    <property type="entry name" value="T2SSF"/>
    <property type="match status" value="1"/>
</dbReference>
<feature type="domain" description="Type II secretion system protein GspF" evidence="7">
    <location>
        <begin position="150"/>
        <end position="275"/>
    </location>
</feature>
<feature type="transmembrane region" description="Helical" evidence="6">
    <location>
        <begin position="116"/>
        <end position="134"/>
    </location>
</feature>
<proteinExistence type="predicted"/>
<dbReference type="Gene3D" id="1.20.81.30">
    <property type="entry name" value="Type II secretion system (T2SS), domain F"/>
    <property type="match status" value="1"/>
</dbReference>
<evidence type="ECO:0000256" key="3">
    <source>
        <dbReference type="ARBA" id="ARBA00022692"/>
    </source>
</evidence>
<sequence length="317" mass="34324">METPETPLVILVAGVLMIFASIIVLFVVVLKPRHAIPLSRRRPDVPSGASKLTVLTDTAVGAINKRLKGRTDFLVTREKLERAGLKAQPADFLLMMGAGALAGSVLGFLLGGLFFAILMIAVVPAGMLAYLSMLSSRRRSKFDEQLPDTLQMLTGSMRAGHSLLRAIDASARETDAPMSEELSRIVNETRIGRDLGESMMEVSARTGSEDFGWISQAIEIHREVGGDLAEVLDHVGETIRDRNQIRRQVKALSAEGKMSAAVLMGLPVVLFFALILINGQYAKTFTSTVPGFLMLGAAAVMLTAGGFWLSRLIKPKY</sequence>
<evidence type="ECO:0000256" key="5">
    <source>
        <dbReference type="ARBA" id="ARBA00023136"/>
    </source>
</evidence>
<dbReference type="RefSeq" id="WP_376976328.1">
    <property type="nucleotide sequence ID" value="NZ_JBHSDQ010000001.1"/>
</dbReference>
<dbReference type="PANTHER" id="PTHR35007:SF1">
    <property type="entry name" value="PILUS ASSEMBLY PROTEIN"/>
    <property type="match status" value="1"/>
</dbReference>
<keyword evidence="4 6" id="KW-1133">Transmembrane helix</keyword>
<feature type="transmembrane region" description="Helical" evidence="6">
    <location>
        <begin position="6"/>
        <end position="30"/>
    </location>
</feature>
<organism evidence="8 9">
    <name type="scientific">Arthrobacter sedimenti</name>
    <dbReference type="NCBI Taxonomy" id="2694931"/>
    <lineage>
        <taxon>Bacteria</taxon>
        <taxon>Bacillati</taxon>
        <taxon>Actinomycetota</taxon>
        <taxon>Actinomycetes</taxon>
        <taxon>Micrococcales</taxon>
        <taxon>Micrococcaceae</taxon>
        <taxon>Arthrobacter</taxon>
    </lineage>
</organism>
<evidence type="ECO:0000259" key="7">
    <source>
        <dbReference type="Pfam" id="PF00482"/>
    </source>
</evidence>
<evidence type="ECO:0000256" key="2">
    <source>
        <dbReference type="ARBA" id="ARBA00022475"/>
    </source>
</evidence>
<feature type="transmembrane region" description="Helical" evidence="6">
    <location>
        <begin position="258"/>
        <end position="277"/>
    </location>
</feature>
<dbReference type="Proteomes" id="UP001595778">
    <property type="component" value="Unassembled WGS sequence"/>
</dbReference>
<dbReference type="InterPro" id="IPR042094">
    <property type="entry name" value="T2SS_GspF_sf"/>
</dbReference>
<evidence type="ECO:0000256" key="4">
    <source>
        <dbReference type="ARBA" id="ARBA00022989"/>
    </source>
</evidence>
<keyword evidence="2" id="KW-1003">Cell membrane</keyword>
<comment type="caution">
    <text evidence="8">The sequence shown here is derived from an EMBL/GenBank/DDBJ whole genome shotgun (WGS) entry which is preliminary data.</text>
</comment>
<keyword evidence="3 6" id="KW-0812">Transmembrane</keyword>
<evidence type="ECO:0000313" key="9">
    <source>
        <dbReference type="Proteomes" id="UP001595778"/>
    </source>
</evidence>
<accession>A0ABV8WDR3</accession>
<dbReference type="InterPro" id="IPR018076">
    <property type="entry name" value="T2SS_GspF_dom"/>
</dbReference>
<gene>
    <name evidence="8" type="ORF">ACFO0G_02475</name>
</gene>
<reference evidence="9" key="1">
    <citation type="journal article" date="2019" name="Int. J. Syst. Evol. Microbiol.">
        <title>The Global Catalogue of Microorganisms (GCM) 10K type strain sequencing project: providing services to taxonomists for standard genome sequencing and annotation.</title>
        <authorList>
            <consortium name="The Broad Institute Genomics Platform"/>
            <consortium name="The Broad Institute Genome Sequencing Center for Infectious Disease"/>
            <person name="Wu L."/>
            <person name="Ma J."/>
        </authorList>
    </citation>
    <scope>NUCLEOTIDE SEQUENCE [LARGE SCALE GENOMIC DNA]</scope>
    <source>
        <strain evidence="9">PJ61</strain>
    </source>
</reference>
<evidence type="ECO:0000256" key="1">
    <source>
        <dbReference type="ARBA" id="ARBA00004651"/>
    </source>
</evidence>
<dbReference type="PANTHER" id="PTHR35007">
    <property type="entry name" value="INTEGRAL MEMBRANE PROTEIN-RELATED"/>
    <property type="match status" value="1"/>
</dbReference>
<protein>
    <submittedName>
        <fullName evidence="8">Type II secretion system F family protein</fullName>
    </submittedName>
</protein>
<keyword evidence="5 6" id="KW-0472">Membrane</keyword>
<dbReference type="EMBL" id="JBHSDQ010000001">
    <property type="protein sequence ID" value="MFC4394943.1"/>
    <property type="molecule type" value="Genomic_DNA"/>
</dbReference>
<keyword evidence="9" id="KW-1185">Reference proteome</keyword>
<comment type="subcellular location">
    <subcellularLocation>
        <location evidence="1">Cell membrane</location>
        <topology evidence="1">Multi-pass membrane protein</topology>
    </subcellularLocation>
</comment>
<evidence type="ECO:0000256" key="6">
    <source>
        <dbReference type="SAM" id="Phobius"/>
    </source>
</evidence>
<name>A0ABV8WDR3_9MICC</name>